<evidence type="ECO:0000313" key="3">
    <source>
        <dbReference type="EMBL" id="RRR98137.1"/>
    </source>
</evidence>
<keyword evidence="1" id="KW-0812">Transmembrane</keyword>
<sequence>MGLQLPSELIGLLGMLGYEWPESDEESMFNLAGEWTGMADRIAGRVESLQAAARTLLENNSGGHIDAFRAEWEGHESAPSNLADAGDPAHKLNIGLTVMAGIVLALKIQVMVQLAILAFQIAQAIATAAFTFGASLAQIPIFKTITGLIIDQLMGMAINRVMNA</sequence>
<dbReference type="RefSeq" id="WP_125248446.1">
    <property type="nucleotide sequence ID" value="NZ_RSEB01000004.1"/>
</dbReference>
<dbReference type="OrthoDB" id="2677932at2"/>
<proteinExistence type="predicted"/>
<reference evidence="3 4" key="1">
    <citation type="submission" date="2018-12" db="EMBL/GenBank/DDBJ databases">
        <title>Glycomyces sp. YIM 121974 draft genome.</title>
        <authorList>
            <person name="Li Q."/>
        </authorList>
    </citation>
    <scope>NUCLEOTIDE SEQUENCE [LARGE SCALE GENOMIC DNA]</scope>
    <source>
        <strain evidence="3 4">YIM 121974</strain>
    </source>
</reference>
<evidence type="ECO:0000256" key="1">
    <source>
        <dbReference type="SAM" id="Phobius"/>
    </source>
</evidence>
<comment type="caution">
    <text evidence="3">The sequence shown here is derived from an EMBL/GenBank/DDBJ whole genome shotgun (WGS) entry which is preliminary data.</text>
</comment>
<name>A0A426UUY1_9ACTN</name>
<feature type="transmembrane region" description="Helical" evidence="1">
    <location>
        <begin position="125"/>
        <end position="150"/>
    </location>
</feature>
<evidence type="ECO:0000259" key="2">
    <source>
        <dbReference type="Pfam" id="PF25547"/>
    </source>
</evidence>
<dbReference type="InterPro" id="IPR057746">
    <property type="entry name" value="CpnT-like_N"/>
</dbReference>
<protein>
    <recommendedName>
        <fullName evidence="2">Outer membrane channel protein CpnT-like N-terminal domain-containing protein</fullName>
    </recommendedName>
</protein>
<dbReference type="Pfam" id="PF25547">
    <property type="entry name" value="WXG100_2"/>
    <property type="match status" value="1"/>
</dbReference>
<keyword evidence="1" id="KW-0472">Membrane</keyword>
<feature type="domain" description="Outer membrane channel protein CpnT-like N-terminal" evidence="2">
    <location>
        <begin position="17"/>
        <end position="140"/>
    </location>
</feature>
<dbReference type="EMBL" id="RSEB01000004">
    <property type="protein sequence ID" value="RRR98137.1"/>
    <property type="molecule type" value="Genomic_DNA"/>
</dbReference>
<dbReference type="AlphaFoldDB" id="A0A426UUY1"/>
<keyword evidence="1" id="KW-1133">Transmembrane helix</keyword>
<accession>A0A426UUY1</accession>
<keyword evidence="4" id="KW-1185">Reference proteome</keyword>
<organism evidence="3 4">
    <name type="scientific">Glycomyces terrestris</name>
    <dbReference type="NCBI Taxonomy" id="2493553"/>
    <lineage>
        <taxon>Bacteria</taxon>
        <taxon>Bacillati</taxon>
        <taxon>Actinomycetota</taxon>
        <taxon>Actinomycetes</taxon>
        <taxon>Glycomycetales</taxon>
        <taxon>Glycomycetaceae</taxon>
        <taxon>Glycomyces</taxon>
    </lineage>
</organism>
<dbReference type="Proteomes" id="UP000277256">
    <property type="component" value="Unassembled WGS sequence"/>
</dbReference>
<evidence type="ECO:0000313" key="4">
    <source>
        <dbReference type="Proteomes" id="UP000277256"/>
    </source>
</evidence>
<gene>
    <name evidence="3" type="ORF">EIW28_14545</name>
</gene>